<organism evidence="4 5">
    <name type="scientific">Quadrisphaera setariae</name>
    <dbReference type="NCBI Taxonomy" id="2593304"/>
    <lineage>
        <taxon>Bacteria</taxon>
        <taxon>Bacillati</taxon>
        <taxon>Actinomycetota</taxon>
        <taxon>Actinomycetes</taxon>
        <taxon>Kineosporiales</taxon>
        <taxon>Kineosporiaceae</taxon>
        <taxon>Quadrisphaera</taxon>
    </lineage>
</organism>
<feature type="compositionally biased region" description="Basic and acidic residues" evidence="1">
    <location>
        <begin position="47"/>
        <end position="56"/>
    </location>
</feature>
<accession>A0A5C8ZLU1</accession>
<dbReference type="Proteomes" id="UP000321234">
    <property type="component" value="Unassembled WGS sequence"/>
</dbReference>
<evidence type="ECO:0000256" key="1">
    <source>
        <dbReference type="SAM" id="MobiDB-lite"/>
    </source>
</evidence>
<gene>
    <name evidence="4" type="ORF">FMM08_02920</name>
</gene>
<feature type="compositionally biased region" description="Basic and acidic residues" evidence="1">
    <location>
        <begin position="140"/>
        <end position="154"/>
    </location>
</feature>
<evidence type="ECO:0000259" key="3">
    <source>
        <dbReference type="Pfam" id="PF03713"/>
    </source>
</evidence>
<dbReference type="OrthoDB" id="26872at2"/>
<dbReference type="InterPro" id="IPR012347">
    <property type="entry name" value="Ferritin-like"/>
</dbReference>
<feature type="domain" description="DUF305" evidence="3">
    <location>
        <begin position="79"/>
        <end position="232"/>
    </location>
</feature>
<feature type="compositionally biased region" description="Low complexity" evidence="1">
    <location>
        <begin position="1"/>
        <end position="14"/>
    </location>
</feature>
<evidence type="ECO:0000313" key="5">
    <source>
        <dbReference type="Proteomes" id="UP000321234"/>
    </source>
</evidence>
<dbReference type="PANTHER" id="PTHR36933">
    <property type="entry name" value="SLL0788 PROTEIN"/>
    <property type="match status" value="1"/>
</dbReference>
<evidence type="ECO:0000256" key="2">
    <source>
        <dbReference type="SAM" id="SignalP"/>
    </source>
</evidence>
<keyword evidence="5" id="KW-1185">Reference proteome</keyword>
<comment type="caution">
    <text evidence="4">The sequence shown here is derived from an EMBL/GenBank/DDBJ whole genome shotgun (WGS) entry which is preliminary data.</text>
</comment>
<feature type="compositionally biased region" description="Low complexity" evidence="1">
    <location>
        <begin position="58"/>
        <end position="75"/>
    </location>
</feature>
<evidence type="ECO:0000313" key="4">
    <source>
        <dbReference type="EMBL" id="TXR58151.1"/>
    </source>
</evidence>
<dbReference type="Pfam" id="PF03713">
    <property type="entry name" value="DUF305"/>
    <property type="match status" value="1"/>
</dbReference>
<feature type="chain" id="PRO_5022875986" evidence="2">
    <location>
        <begin position="45"/>
        <end position="237"/>
    </location>
</feature>
<protein>
    <submittedName>
        <fullName evidence="4">DUF305 domain-containing protein</fullName>
    </submittedName>
</protein>
<name>A0A5C8ZLU1_9ACTN</name>
<feature type="region of interest" description="Disordered" evidence="1">
    <location>
        <begin position="41"/>
        <end position="75"/>
    </location>
</feature>
<dbReference type="EMBL" id="VKAC01000001">
    <property type="protein sequence ID" value="TXR58151.1"/>
    <property type="molecule type" value="Genomic_DNA"/>
</dbReference>
<proteinExistence type="predicted"/>
<feature type="signal peptide" evidence="2">
    <location>
        <begin position="1"/>
        <end position="44"/>
    </location>
</feature>
<reference evidence="4 5" key="1">
    <citation type="submission" date="2019-07" db="EMBL/GenBank/DDBJ databases">
        <title>Quadrisphaera sp. strain DD2A genome sequencing and assembly.</title>
        <authorList>
            <person name="Kim I."/>
        </authorList>
    </citation>
    <scope>NUCLEOTIDE SEQUENCE [LARGE SCALE GENOMIC DNA]</scope>
    <source>
        <strain evidence="4 5">DD2A</strain>
    </source>
</reference>
<sequence>MTTTPVPSTSAPSPRTRRSRTKAALAAAAAATALLVAGCAGSSAAGHDGHDDRAGAEHSAPASTTSASPSTSAAHSDVDAAFARDMVVHHEGALDMAELAVERASTPEVRALAERVRAAQQPEIDLMQGWLAAWGEDPAGGEHESQHGDQHGGHGADTSSMGMSEQDTAALEAATGTAFDRLFLQQMTVHHEGAVEMAREEQVSGSDPQARALAQRIEADQTAEVAEMAALLAQLPA</sequence>
<feature type="compositionally biased region" description="Polar residues" evidence="1">
    <location>
        <begin position="157"/>
        <end position="167"/>
    </location>
</feature>
<feature type="region of interest" description="Disordered" evidence="1">
    <location>
        <begin position="1"/>
        <end position="24"/>
    </location>
</feature>
<dbReference type="PANTHER" id="PTHR36933:SF1">
    <property type="entry name" value="SLL0788 PROTEIN"/>
    <property type="match status" value="1"/>
</dbReference>
<dbReference type="Gene3D" id="1.20.1260.10">
    <property type="match status" value="1"/>
</dbReference>
<dbReference type="AlphaFoldDB" id="A0A5C8ZLU1"/>
<dbReference type="RefSeq" id="WP_147924760.1">
    <property type="nucleotide sequence ID" value="NZ_VKAC01000001.1"/>
</dbReference>
<keyword evidence="2" id="KW-0732">Signal</keyword>
<dbReference type="InterPro" id="IPR005183">
    <property type="entry name" value="DUF305_CopM-like"/>
</dbReference>
<feature type="region of interest" description="Disordered" evidence="1">
    <location>
        <begin position="136"/>
        <end position="167"/>
    </location>
</feature>